<dbReference type="SUPFAM" id="SSF48726">
    <property type="entry name" value="Immunoglobulin"/>
    <property type="match status" value="6"/>
</dbReference>
<gene>
    <name evidence="20" type="primary">NFASC</name>
</gene>
<dbReference type="GO" id="GO:0030424">
    <property type="term" value="C:axon"/>
    <property type="evidence" value="ECO:0007669"/>
    <property type="project" value="TreeGrafter"/>
</dbReference>
<dbReference type="FunFam" id="2.60.40.10:FF:000057">
    <property type="entry name" value="neural cell adhesion molecule L1"/>
    <property type="match status" value="1"/>
</dbReference>
<dbReference type="Gene3D" id="2.60.40.10">
    <property type="entry name" value="Immunoglobulins"/>
    <property type="match status" value="10"/>
</dbReference>
<dbReference type="InterPro" id="IPR036116">
    <property type="entry name" value="FN3_sf"/>
</dbReference>
<feature type="region of interest" description="Disordered" evidence="15">
    <location>
        <begin position="964"/>
        <end position="988"/>
    </location>
</feature>
<dbReference type="InterPro" id="IPR007110">
    <property type="entry name" value="Ig-like_dom"/>
</dbReference>
<dbReference type="PROSITE" id="PS50853">
    <property type="entry name" value="FN3"/>
    <property type="match status" value="4"/>
</dbReference>
<evidence type="ECO:0000256" key="5">
    <source>
        <dbReference type="ARBA" id="ARBA00022692"/>
    </source>
</evidence>
<feature type="compositionally biased region" description="Low complexity" evidence="15">
    <location>
        <begin position="964"/>
        <end position="981"/>
    </location>
</feature>
<dbReference type="CDD" id="cd05731">
    <property type="entry name" value="Ig3_L1-CAM_like"/>
    <property type="match status" value="1"/>
</dbReference>
<dbReference type="FunFam" id="2.60.40.10:FF:001360">
    <property type="entry name" value="neurofascin isoform X1"/>
    <property type="match status" value="1"/>
</dbReference>
<dbReference type="GO" id="GO:0098632">
    <property type="term" value="F:cell-cell adhesion mediator activity"/>
    <property type="evidence" value="ECO:0007669"/>
    <property type="project" value="TreeGrafter"/>
</dbReference>
<dbReference type="CDD" id="cd05845">
    <property type="entry name" value="IgI_2_L1-CAM_like"/>
    <property type="match status" value="1"/>
</dbReference>
<feature type="region of interest" description="Disordered" evidence="15">
    <location>
        <begin position="698"/>
        <end position="723"/>
    </location>
</feature>
<keyword evidence="4" id="KW-0597">Phosphoprotein</keyword>
<dbReference type="Ensembl" id="ENSEAST00005017586.2">
    <property type="protein sequence ID" value="ENSEASP00005016183.2"/>
    <property type="gene ID" value="ENSEASG00005007892.2"/>
</dbReference>
<feature type="domain" description="Ig-like" evidence="18">
    <location>
        <begin position="41"/>
        <end position="137"/>
    </location>
</feature>
<dbReference type="Pfam" id="PF07679">
    <property type="entry name" value="I-set"/>
    <property type="match status" value="3"/>
</dbReference>
<evidence type="ECO:0000256" key="4">
    <source>
        <dbReference type="ARBA" id="ARBA00022553"/>
    </source>
</evidence>
<dbReference type="InterPro" id="IPR036179">
    <property type="entry name" value="Ig-like_dom_sf"/>
</dbReference>
<keyword evidence="8" id="KW-0130">Cell adhesion</keyword>
<accession>A0A8C4LTP9</accession>
<dbReference type="InterPro" id="IPR003598">
    <property type="entry name" value="Ig_sub2"/>
</dbReference>
<evidence type="ECO:0000256" key="16">
    <source>
        <dbReference type="SAM" id="Phobius"/>
    </source>
</evidence>
<dbReference type="SMART" id="SM00060">
    <property type="entry name" value="FN3"/>
    <property type="match status" value="4"/>
</dbReference>
<dbReference type="SMART" id="SM00409">
    <property type="entry name" value="IG"/>
    <property type="match status" value="6"/>
</dbReference>
<dbReference type="PROSITE" id="PS50835">
    <property type="entry name" value="IG_LIKE"/>
    <property type="match status" value="6"/>
</dbReference>
<protein>
    <recommendedName>
        <fullName evidence="14">Neurofascin</fullName>
    </recommendedName>
</protein>
<dbReference type="SUPFAM" id="SSF49265">
    <property type="entry name" value="Fibronectin type III"/>
    <property type="match status" value="3"/>
</dbReference>
<feature type="domain" description="Ig-like" evidence="18">
    <location>
        <begin position="244"/>
        <end position="332"/>
    </location>
</feature>
<evidence type="ECO:0000256" key="15">
    <source>
        <dbReference type="SAM" id="MobiDB-lite"/>
    </source>
</evidence>
<feature type="compositionally biased region" description="Polar residues" evidence="15">
    <location>
        <begin position="1151"/>
        <end position="1164"/>
    </location>
</feature>
<dbReference type="InterPro" id="IPR013783">
    <property type="entry name" value="Ig-like_fold"/>
</dbReference>
<dbReference type="Proteomes" id="UP000694387">
    <property type="component" value="Chromosome 25"/>
</dbReference>
<dbReference type="Pfam" id="PF13882">
    <property type="entry name" value="Bravo_FIGEY"/>
    <property type="match status" value="1"/>
</dbReference>
<sequence length="1220" mass="135644">MARQQLPPWVHAAILLCLLSLGRAIEIPMDPSIQNELSQPPTITKQSVKDHIVDPRDNILIECEAKGNPAPSFHWTRNSRFFNIAKDPRVSMKRRSGTLVIDFRSGGRPEEYEGEYQCFARNKFGTALSNRIRLQVSKSPLWPKENLDPVVVQEGAPLTLQCNPPPGLPSPVIFWMSSTMDPITQDKRVSQGHNGDLYFSNVMLQDMQTDYSCNARFHFTHTIQQKNAFTLKVLTTRGVAERTPSFMYPQGTASSQMVLRGMDLLLECIASGVPTPDIAWYKKGGDLPSDKAKFENFNKALRITNVSEEDSGEYFCLASNKMGSIRHTISVRVKAAPYWLDEPKNLILAPGEDGRLVCRASGNPKPTIQWMVNGEPLQSAPPNPNREVAGDTIIFRDTQISSRAVYQCNTSNEHGYLLANAFVSVLDVPPRMLSPRNQLIRVILYNRTRLDCPFFGSPIPTLRWFKNGQGSNLDGGNYHVYENGSLEIKMIRKEDQGIYTCVATNILGKAENQVRLEVKDPTRIFRMPEDQVAKRGTTVQLECRVKHDPSLKLTVSWLKDDEPLYIGNRMKKEDDSLTIFGVAERDQGSYTCVASTELDQDLAKAYLTVLGRPDRPRDLELTDLAERSVRLTWIPGDDNNSPITDYVVQFEEDQFQPGVWHDHSKFPGSVNSAVLQLSPYVNYQFRVIAINEVGSSHPSLPSERYRTSGAPPESNPADVKGEGTRKNNMEITWTPMNATSAFGPNLRYIVKWRRRETRESWNNVTVWGSRYVVGQTPVYVPYEIRVQAENDFGKGPEPDTVIGYSGEDLPSAPRRFRVRQPNLETINLEWDHPEHPNGILTGYTLRYVAFNGTKVGKQIVENFSPNQTKFTVQRADPVSRYRFTLSARTQVGSGEAVTEESPAPPNEATPTAAPPTLPPTTVGTVSSTDATVTAATTEATTVPIIPTVAPATIATTTVATTTTTTAATTTTEGPPTTTTGTKIHESAPDEQSIWNVTVLPNSKWANITWKHNFGPGTDFVVEYIDSNHTKKSVPVKAQAQPVQLTDLYPGMTYTLRVYSRDNEGISSTVITFMTSTAYTNNQADIATQGWFIGLMCAIALLVLILLIVCFIKRSRGGKYPVREKKDVPLGPEDPKEEDGSFDYSDEDNKPLQGSQTSLDGTIKQQESDDSLVDYGEGGEGQFNEDGSFIGQYTVKKDKEETEGNESSEATSPVNAIYSLA</sequence>
<keyword evidence="6 17" id="KW-0732">Signal</keyword>
<dbReference type="FunFam" id="2.60.40.10:FF:000574">
    <property type="entry name" value="neurofascin isoform X1"/>
    <property type="match status" value="1"/>
</dbReference>
<comment type="subcellular location">
    <subcellularLocation>
        <location evidence="1">Cell membrane</location>
        <topology evidence="1">Single-pass type I membrane protein</topology>
    </subcellularLocation>
</comment>
<evidence type="ECO:0000256" key="11">
    <source>
        <dbReference type="ARBA" id="ARBA00023157"/>
    </source>
</evidence>
<evidence type="ECO:0000256" key="17">
    <source>
        <dbReference type="SAM" id="SignalP"/>
    </source>
</evidence>
<evidence type="ECO:0000256" key="9">
    <source>
        <dbReference type="ARBA" id="ARBA00022989"/>
    </source>
</evidence>
<feature type="chain" id="PRO_5040270363" description="Neurofascin" evidence="17">
    <location>
        <begin position="25"/>
        <end position="1220"/>
    </location>
</feature>
<dbReference type="GO" id="GO:0007420">
    <property type="term" value="P:brain development"/>
    <property type="evidence" value="ECO:0007669"/>
    <property type="project" value="TreeGrafter"/>
</dbReference>
<dbReference type="FunFam" id="2.60.40.10:FF:000238">
    <property type="entry name" value="Neuronal cell adhesion molecule"/>
    <property type="match status" value="1"/>
</dbReference>
<keyword evidence="10 16" id="KW-0472">Membrane</keyword>
<reference evidence="20 21" key="1">
    <citation type="journal article" date="2020" name="Nat. Commun.">
        <title>Donkey genomes provide new insights into domestication and selection for coat color.</title>
        <authorList>
            <person name="Wang"/>
            <person name="C."/>
            <person name="Li"/>
            <person name="H."/>
            <person name="Guo"/>
            <person name="Y."/>
            <person name="Huang"/>
            <person name="J."/>
            <person name="Sun"/>
            <person name="Y."/>
            <person name="Min"/>
            <person name="J."/>
            <person name="Wang"/>
            <person name="J."/>
            <person name="Fang"/>
            <person name="X."/>
            <person name="Zhao"/>
            <person name="Z."/>
            <person name="Wang"/>
            <person name="S."/>
            <person name="Zhang"/>
            <person name="Y."/>
            <person name="Liu"/>
            <person name="Q."/>
            <person name="Jiang"/>
            <person name="Q."/>
            <person name="Wang"/>
            <person name="X."/>
            <person name="Guo"/>
            <person name="Y."/>
            <person name="Yang"/>
            <person name="C."/>
            <person name="Wang"/>
            <person name="Y."/>
            <person name="Tian"/>
            <person name="F."/>
            <person name="Zhuang"/>
            <person name="G."/>
            <person name="Fan"/>
            <person name="Y."/>
            <person name="Gao"/>
            <person name="Q."/>
            <person name="Li"/>
            <person name="Y."/>
            <person name="Ju"/>
            <person name="Z."/>
            <person name="Li"/>
            <person name="J."/>
            <person name="Li"/>
            <person name="R."/>
            <person name="Hou"/>
            <person name="M."/>
            <person name="Yang"/>
            <person name="G."/>
            <person name="Liu"/>
            <person name="G."/>
            <person name="Liu"/>
            <person name="W."/>
            <person name="Guo"/>
            <person name="J."/>
            <person name="Pan"/>
            <person name="S."/>
            <person name="Fan"/>
            <person name="G."/>
            <person name="Zhang"/>
            <person name="W."/>
            <person name="Zhang"/>
            <person name="R."/>
            <person name="Yu"/>
            <person name="J."/>
            <person name="Zhang"/>
            <person name="X."/>
            <person name="Yin"/>
            <person name="Q."/>
            <person name="Ji"/>
            <person name="C."/>
            <person name="Jin"/>
            <person name="Y."/>
            <person name="Yue"/>
            <person name="G."/>
            <person name="Liu"/>
            <person name="M."/>
            <person name="Xu"/>
            <person name="J."/>
            <person name="Liu"/>
            <person name="S."/>
            <person name="Jordana"/>
            <person name="J."/>
            <person name="Noce"/>
            <person name="A."/>
            <person name="Amills"/>
            <person name="M."/>
            <person name="Wu"/>
            <person name="D.D."/>
            <person name="Li"/>
            <person name="S."/>
            <person name="Zhou"/>
            <person name="X. and Zhong"/>
            <person name="J."/>
        </authorList>
    </citation>
    <scope>NUCLEOTIDE SEQUENCE [LARGE SCALE GENOMIC DNA]</scope>
</reference>
<keyword evidence="12" id="KW-0325">Glycoprotein</keyword>
<feature type="domain" description="Ig-like" evidence="18">
    <location>
        <begin position="143"/>
        <end position="230"/>
    </location>
</feature>
<feature type="domain" description="Fibronectin type-III" evidence="19">
    <location>
        <begin position="615"/>
        <end position="710"/>
    </location>
</feature>
<evidence type="ECO:0000256" key="13">
    <source>
        <dbReference type="ARBA" id="ARBA00023319"/>
    </source>
</evidence>
<dbReference type="InterPro" id="IPR026966">
    <property type="entry name" value="Neurofascin/L1/NrCAM_C"/>
</dbReference>
<feature type="domain" description="Fibronectin type-III" evidence="19">
    <location>
        <begin position="812"/>
        <end position="908"/>
    </location>
</feature>
<evidence type="ECO:0000256" key="7">
    <source>
        <dbReference type="ARBA" id="ARBA00022737"/>
    </source>
</evidence>
<keyword evidence="11" id="KW-1015">Disulfide bond</keyword>
<dbReference type="CDD" id="cd00063">
    <property type="entry name" value="FN3"/>
    <property type="match status" value="4"/>
</dbReference>
<dbReference type="FunFam" id="2.60.40.10:FF:000038">
    <property type="entry name" value="Neuronal cell adhesion molecule"/>
    <property type="match status" value="1"/>
</dbReference>
<feature type="region of interest" description="Disordered" evidence="15">
    <location>
        <begin position="1121"/>
        <end position="1220"/>
    </location>
</feature>
<dbReference type="GeneTree" id="ENSGT00940000157024"/>
<evidence type="ECO:0000256" key="3">
    <source>
        <dbReference type="ARBA" id="ARBA00022475"/>
    </source>
</evidence>
<evidence type="ECO:0000256" key="8">
    <source>
        <dbReference type="ARBA" id="ARBA00022889"/>
    </source>
</evidence>
<feature type="region of interest" description="Disordered" evidence="15">
    <location>
        <begin position="890"/>
        <end position="921"/>
    </location>
</feature>
<feature type="domain" description="Fibronectin type-III" evidence="19">
    <location>
        <begin position="715"/>
        <end position="808"/>
    </location>
</feature>
<evidence type="ECO:0000259" key="19">
    <source>
        <dbReference type="PROSITE" id="PS50853"/>
    </source>
</evidence>
<dbReference type="InterPro" id="IPR003961">
    <property type="entry name" value="FN3_dom"/>
</dbReference>
<organism evidence="20 21">
    <name type="scientific">Equus asinus</name>
    <name type="common">Donkey</name>
    <name type="synonym">Equus africanus asinus</name>
    <dbReference type="NCBI Taxonomy" id="9793"/>
    <lineage>
        <taxon>Eukaryota</taxon>
        <taxon>Metazoa</taxon>
        <taxon>Chordata</taxon>
        <taxon>Craniata</taxon>
        <taxon>Vertebrata</taxon>
        <taxon>Euteleostomi</taxon>
        <taxon>Mammalia</taxon>
        <taxon>Eutheria</taxon>
        <taxon>Laurasiatheria</taxon>
        <taxon>Perissodactyla</taxon>
        <taxon>Equidae</taxon>
        <taxon>Equus</taxon>
    </lineage>
</organism>
<feature type="compositionally biased region" description="Acidic residues" evidence="15">
    <location>
        <begin position="1134"/>
        <end position="1145"/>
    </location>
</feature>
<reference evidence="20" key="2">
    <citation type="submission" date="2025-08" db="UniProtKB">
        <authorList>
            <consortium name="Ensembl"/>
        </authorList>
    </citation>
    <scope>IDENTIFICATION</scope>
</reference>
<keyword evidence="5 16" id="KW-0812">Transmembrane</keyword>
<evidence type="ECO:0000259" key="18">
    <source>
        <dbReference type="PROSITE" id="PS50835"/>
    </source>
</evidence>
<dbReference type="FunFam" id="2.60.40.10:FF:000005">
    <property type="entry name" value="Neuronal cell adhesion molecule"/>
    <property type="match status" value="1"/>
</dbReference>
<dbReference type="Pfam" id="PF00041">
    <property type="entry name" value="fn3"/>
    <property type="match status" value="3"/>
</dbReference>
<comment type="similarity">
    <text evidence="2">Belongs to the immunoglobulin superfamily. L1/neurofascin/NgCAM family.</text>
</comment>
<proteinExistence type="inferred from homology"/>
<dbReference type="PANTHER" id="PTHR44170">
    <property type="entry name" value="PROTEIN SIDEKICK"/>
    <property type="match status" value="1"/>
</dbReference>
<evidence type="ECO:0000256" key="10">
    <source>
        <dbReference type="ARBA" id="ARBA00023136"/>
    </source>
</evidence>
<dbReference type="InterPro" id="IPR003599">
    <property type="entry name" value="Ig_sub"/>
</dbReference>
<feature type="domain" description="Fibronectin type-III" evidence="19">
    <location>
        <begin position="987"/>
        <end position="1079"/>
    </location>
</feature>
<dbReference type="CDD" id="cd05875">
    <property type="entry name" value="IgI_hNeurofascin_like"/>
    <property type="match status" value="1"/>
</dbReference>
<dbReference type="FunFam" id="2.60.40.10:FF:000347">
    <property type="entry name" value="Neuronal cell adhesion molecule"/>
    <property type="match status" value="1"/>
</dbReference>
<keyword evidence="7" id="KW-0677">Repeat</keyword>
<evidence type="ECO:0000256" key="12">
    <source>
        <dbReference type="ARBA" id="ARBA00023180"/>
    </source>
</evidence>
<keyword evidence="21" id="KW-1185">Reference proteome</keyword>
<feature type="domain" description="Ig-like" evidence="18">
    <location>
        <begin position="429"/>
        <end position="517"/>
    </location>
</feature>
<evidence type="ECO:0000256" key="2">
    <source>
        <dbReference type="ARBA" id="ARBA00008588"/>
    </source>
</evidence>
<evidence type="ECO:0000313" key="20">
    <source>
        <dbReference type="Ensembl" id="ENSEASP00005016183.2"/>
    </source>
</evidence>
<dbReference type="GO" id="GO:0007411">
    <property type="term" value="P:axon guidance"/>
    <property type="evidence" value="ECO:0007669"/>
    <property type="project" value="TreeGrafter"/>
</dbReference>
<feature type="domain" description="Ig-like" evidence="18">
    <location>
        <begin position="337"/>
        <end position="424"/>
    </location>
</feature>
<reference evidence="20" key="3">
    <citation type="submission" date="2025-09" db="UniProtKB">
        <authorList>
            <consortium name="Ensembl"/>
        </authorList>
    </citation>
    <scope>IDENTIFICATION</scope>
</reference>
<dbReference type="Pfam" id="PF13927">
    <property type="entry name" value="Ig_3"/>
    <property type="match status" value="2"/>
</dbReference>
<keyword evidence="13" id="KW-0393">Immunoglobulin domain</keyword>
<feature type="compositionally biased region" description="Pro residues" evidence="15">
    <location>
        <begin position="902"/>
        <end position="918"/>
    </location>
</feature>
<dbReference type="InterPro" id="IPR013098">
    <property type="entry name" value="Ig_I-set"/>
</dbReference>
<dbReference type="GO" id="GO:0005886">
    <property type="term" value="C:plasma membrane"/>
    <property type="evidence" value="ECO:0007669"/>
    <property type="project" value="UniProtKB-SubCell"/>
</dbReference>
<feature type="domain" description="Ig-like" evidence="18">
    <location>
        <begin position="521"/>
        <end position="603"/>
    </location>
</feature>
<feature type="transmembrane region" description="Helical" evidence="16">
    <location>
        <begin position="1090"/>
        <end position="1111"/>
    </location>
</feature>
<dbReference type="FunFam" id="2.60.40.10:FF:000078">
    <property type="entry name" value="Neuronal cell adhesion molecule"/>
    <property type="match status" value="1"/>
</dbReference>
<evidence type="ECO:0000256" key="14">
    <source>
        <dbReference type="ARBA" id="ARBA00073636"/>
    </source>
</evidence>
<dbReference type="SMART" id="SM00408">
    <property type="entry name" value="IGc2"/>
    <property type="match status" value="6"/>
</dbReference>
<keyword evidence="3" id="KW-1003">Cell membrane</keyword>
<dbReference type="FunFam" id="2.60.40.10:FF:000114">
    <property type="entry name" value="Neuronal cell adhesion molecule"/>
    <property type="match status" value="1"/>
</dbReference>
<evidence type="ECO:0000256" key="1">
    <source>
        <dbReference type="ARBA" id="ARBA00004251"/>
    </source>
</evidence>
<dbReference type="InterPro" id="IPR026965">
    <property type="entry name" value="NFASC_Ig-like"/>
</dbReference>
<keyword evidence="9 16" id="KW-1133">Transmembrane helix</keyword>
<dbReference type="PANTHER" id="PTHR44170:SF12">
    <property type="entry name" value="NEUROFASCIN"/>
    <property type="match status" value="1"/>
</dbReference>
<name>A0A8C4LTP9_EQUAS</name>
<dbReference type="AlphaFoldDB" id="A0A8C4LTP9"/>
<dbReference type="FunFam" id="2.60.40.10:FF:000525">
    <property type="entry name" value="neurofascin isoform X2"/>
    <property type="match status" value="1"/>
</dbReference>
<feature type="signal peptide" evidence="17">
    <location>
        <begin position="1"/>
        <end position="24"/>
    </location>
</feature>
<evidence type="ECO:0000256" key="6">
    <source>
        <dbReference type="ARBA" id="ARBA00022729"/>
    </source>
</evidence>
<evidence type="ECO:0000313" key="21">
    <source>
        <dbReference type="Proteomes" id="UP000694387"/>
    </source>
</evidence>